<accession>A0A1G6HLR5</accession>
<evidence type="ECO:0000313" key="5">
    <source>
        <dbReference type="EMBL" id="SDB95058.1"/>
    </source>
</evidence>
<dbReference type="PROSITE" id="PS51118">
    <property type="entry name" value="HTH_HXLR"/>
    <property type="match status" value="1"/>
</dbReference>
<name>A0A1G6HLR5_9GAMM</name>
<evidence type="ECO:0000256" key="3">
    <source>
        <dbReference type="ARBA" id="ARBA00023163"/>
    </source>
</evidence>
<dbReference type="PANTHER" id="PTHR33204">
    <property type="entry name" value="TRANSCRIPTIONAL REGULATOR, MARR FAMILY"/>
    <property type="match status" value="1"/>
</dbReference>
<feature type="domain" description="HTH hxlR-type" evidence="4">
    <location>
        <begin position="17"/>
        <end position="115"/>
    </location>
</feature>
<evidence type="ECO:0000313" key="6">
    <source>
        <dbReference type="Proteomes" id="UP000242501"/>
    </source>
</evidence>
<dbReference type="InterPro" id="IPR002577">
    <property type="entry name" value="HTH_HxlR"/>
</dbReference>
<evidence type="ECO:0000259" key="4">
    <source>
        <dbReference type="PROSITE" id="PS51118"/>
    </source>
</evidence>
<dbReference type="GO" id="GO:0003677">
    <property type="term" value="F:DNA binding"/>
    <property type="evidence" value="ECO:0007669"/>
    <property type="project" value="UniProtKB-KW"/>
</dbReference>
<keyword evidence="2" id="KW-0238">DNA-binding</keyword>
<reference evidence="6" key="1">
    <citation type="submission" date="2016-09" db="EMBL/GenBank/DDBJ databases">
        <authorList>
            <person name="Varghese N."/>
            <person name="Submissions S."/>
        </authorList>
    </citation>
    <scope>NUCLEOTIDE SEQUENCE [LARGE SCALE GENOMIC DNA]</scope>
    <source>
        <strain evidence="6">ANC 4422</strain>
    </source>
</reference>
<protein>
    <submittedName>
        <fullName evidence="5">Transcriptional regulator, HxlR family</fullName>
    </submittedName>
</protein>
<dbReference type="AlphaFoldDB" id="A0A1G6HLR5"/>
<sequence length="126" mass="14462">MDTVKQSRYESYQAEACSVEATLELIGGKGKGIILYYLLDGKLRFNEIRRKLGPITSRILTKQLRELEHSNLIYRIVYPQVPPKVEYGLTEHGETLRPVILMLKSWGKEYGIALVQNQKLNSNSNH</sequence>
<dbReference type="SUPFAM" id="SSF46785">
    <property type="entry name" value="Winged helix' DNA-binding domain"/>
    <property type="match status" value="1"/>
</dbReference>
<keyword evidence="1" id="KW-0805">Transcription regulation</keyword>
<dbReference type="EMBL" id="FMYL01000006">
    <property type="protein sequence ID" value="SDB95058.1"/>
    <property type="molecule type" value="Genomic_DNA"/>
</dbReference>
<gene>
    <name evidence="5" type="ORF">SAMN05421733_106135</name>
</gene>
<dbReference type="InterPro" id="IPR036388">
    <property type="entry name" value="WH-like_DNA-bd_sf"/>
</dbReference>
<dbReference type="OrthoDB" id="9807069at2"/>
<evidence type="ECO:0000256" key="2">
    <source>
        <dbReference type="ARBA" id="ARBA00023125"/>
    </source>
</evidence>
<organism evidence="5 6">
    <name type="scientific">Acinetobacter boissieri</name>
    <dbReference type="NCBI Taxonomy" id="1219383"/>
    <lineage>
        <taxon>Bacteria</taxon>
        <taxon>Pseudomonadati</taxon>
        <taxon>Pseudomonadota</taxon>
        <taxon>Gammaproteobacteria</taxon>
        <taxon>Moraxellales</taxon>
        <taxon>Moraxellaceae</taxon>
        <taxon>Acinetobacter</taxon>
    </lineage>
</organism>
<evidence type="ECO:0000256" key="1">
    <source>
        <dbReference type="ARBA" id="ARBA00023015"/>
    </source>
</evidence>
<dbReference type="Gene3D" id="1.10.10.10">
    <property type="entry name" value="Winged helix-like DNA-binding domain superfamily/Winged helix DNA-binding domain"/>
    <property type="match status" value="1"/>
</dbReference>
<keyword evidence="3" id="KW-0804">Transcription</keyword>
<dbReference type="Pfam" id="PF01638">
    <property type="entry name" value="HxlR"/>
    <property type="match status" value="1"/>
</dbReference>
<dbReference type="PANTHER" id="PTHR33204:SF29">
    <property type="entry name" value="TRANSCRIPTIONAL REGULATOR"/>
    <property type="match status" value="1"/>
</dbReference>
<keyword evidence="6" id="KW-1185">Reference proteome</keyword>
<dbReference type="Proteomes" id="UP000242501">
    <property type="component" value="Unassembled WGS sequence"/>
</dbReference>
<dbReference type="InterPro" id="IPR036390">
    <property type="entry name" value="WH_DNA-bd_sf"/>
</dbReference>
<proteinExistence type="predicted"/>
<dbReference type="RefSeq" id="WP_092748262.1">
    <property type="nucleotide sequence ID" value="NZ_FMYL01000006.1"/>
</dbReference>